<feature type="compositionally biased region" description="Basic and acidic residues" evidence="1">
    <location>
        <begin position="32"/>
        <end position="41"/>
    </location>
</feature>
<feature type="compositionally biased region" description="Low complexity" evidence="1">
    <location>
        <begin position="257"/>
        <end position="268"/>
    </location>
</feature>
<protein>
    <submittedName>
        <fullName evidence="2">Uncharacterized protein</fullName>
    </submittedName>
</protein>
<feature type="compositionally biased region" description="Polar residues" evidence="1">
    <location>
        <begin position="1"/>
        <end position="11"/>
    </location>
</feature>
<keyword evidence="3" id="KW-1185">Reference proteome</keyword>
<dbReference type="Proteomes" id="UP001151760">
    <property type="component" value="Unassembled WGS sequence"/>
</dbReference>
<feature type="region of interest" description="Disordered" evidence="1">
    <location>
        <begin position="114"/>
        <end position="146"/>
    </location>
</feature>
<evidence type="ECO:0000256" key="1">
    <source>
        <dbReference type="SAM" id="MobiDB-lite"/>
    </source>
</evidence>
<accession>A0ABQ5HW78</accession>
<organism evidence="2 3">
    <name type="scientific">Tanacetum coccineum</name>
    <dbReference type="NCBI Taxonomy" id="301880"/>
    <lineage>
        <taxon>Eukaryota</taxon>
        <taxon>Viridiplantae</taxon>
        <taxon>Streptophyta</taxon>
        <taxon>Embryophyta</taxon>
        <taxon>Tracheophyta</taxon>
        <taxon>Spermatophyta</taxon>
        <taxon>Magnoliopsida</taxon>
        <taxon>eudicotyledons</taxon>
        <taxon>Gunneridae</taxon>
        <taxon>Pentapetalae</taxon>
        <taxon>asterids</taxon>
        <taxon>campanulids</taxon>
        <taxon>Asterales</taxon>
        <taxon>Asteraceae</taxon>
        <taxon>Asteroideae</taxon>
        <taxon>Anthemideae</taxon>
        <taxon>Anthemidinae</taxon>
        <taxon>Tanacetum</taxon>
    </lineage>
</organism>
<proteinExistence type="predicted"/>
<sequence>MTSSSKTNSPNYKRKTARISVKSPTYVNLESSSKEHQHERTPSPPPRKKSLSPPHAPSKSTSSRSTYQTTSSSPSESPAPTHVALPQKLRFVIPMKLESQKLPLQHTPPHSILVSTVDNWQPGPSNPSPPPRVSNQPTEFEHPSSPQPLFVNINNNVPQLENLPPNLGNQQFSNPPNNILDFIHPNDMPHPQHHKGVAFSQEDAWAVLRFHPKWDAPEQVDLTGDVPGATQEDLFGHDARPRPAGKPRPAKKTKSDATASTGGSSASTQFGELMEQELRLKREAAERAFEAQAEKDSTLMRLE</sequence>
<evidence type="ECO:0000313" key="3">
    <source>
        <dbReference type="Proteomes" id="UP001151760"/>
    </source>
</evidence>
<feature type="compositionally biased region" description="Low complexity" evidence="1">
    <location>
        <begin position="51"/>
        <end position="81"/>
    </location>
</feature>
<comment type="caution">
    <text evidence="2">The sequence shown here is derived from an EMBL/GenBank/DDBJ whole genome shotgun (WGS) entry which is preliminary data.</text>
</comment>
<gene>
    <name evidence="2" type="ORF">Tco_1080961</name>
</gene>
<reference evidence="2" key="2">
    <citation type="submission" date="2022-01" db="EMBL/GenBank/DDBJ databases">
        <authorList>
            <person name="Yamashiro T."/>
            <person name="Shiraishi A."/>
            <person name="Satake H."/>
            <person name="Nakayama K."/>
        </authorList>
    </citation>
    <scope>NUCLEOTIDE SEQUENCE</scope>
</reference>
<feature type="compositionally biased region" description="Polar residues" evidence="1">
    <location>
        <begin position="22"/>
        <end position="31"/>
    </location>
</feature>
<reference evidence="2" key="1">
    <citation type="journal article" date="2022" name="Int. J. Mol. Sci.">
        <title>Draft Genome of Tanacetum Coccineum: Genomic Comparison of Closely Related Tanacetum-Family Plants.</title>
        <authorList>
            <person name="Yamashiro T."/>
            <person name="Shiraishi A."/>
            <person name="Nakayama K."/>
            <person name="Satake H."/>
        </authorList>
    </citation>
    <scope>NUCLEOTIDE SEQUENCE</scope>
</reference>
<name>A0ABQ5HW78_9ASTR</name>
<evidence type="ECO:0000313" key="2">
    <source>
        <dbReference type="EMBL" id="GJT92116.1"/>
    </source>
</evidence>
<feature type="region of interest" description="Disordered" evidence="1">
    <location>
        <begin position="1"/>
        <end position="83"/>
    </location>
</feature>
<dbReference type="EMBL" id="BQNB010020080">
    <property type="protein sequence ID" value="GJT92116.1"/>
    <property type="molecule type" value="Genomic_DNA"/>
</dbReference>
<feature type="compositionally biased region" description="Basic residues" evidence="1">
    <location>
        <begin position="243"/>
        <end position="252"/>
    </location>
</feature>
<feature type="region of interest" description="Disordered" evidence="1">
    <location>
        <begin position="219"/>
        <end position="279"/>
    </location>
</feature>